<feature type="transmembrane region" description="Helical" evidence="1">
    <location>
        <begin position="207"/>
        <end position="229"/>
    </location>
</feature>
<dbReference type="AlphaFoldDB" id="A0A8H6NLC0"/>
<evidence type="ECO:0008006" key="5">
    <source>
        <dbReference type="Google" id="ProtNLM"/>
    </source>
</evidence>
<protein>
    <recommendedName>
        <fullName evidence="5">Ankyrin repeat protein</fullName>
    </recommendedName>
</protein>
<sequence length="1028" mass="114579">MASRRLFISWTLTFVGVNAAEDSLSDFSNDLATDLGTLLALFGEPMTKQYLSESTTYLDYFIFAMGPIGILTAIVSAIRVCGHSSLRAFVGRSREGNGVVEAELCTSTSRDVCELFNRGGITRVLGRPKILEFVYLPPSENQIDSTIGNSRIYLFRDYLNQFRYPKIDWTKANGPGWKRLGPSALNPPNLSLNVGIVRQGGWKYVSVALLGFLLQAGVLFLAGIGVWVLDWNLSERDDSASRNYAPTMFIVGTTVMCSGLWACAALIGQTTEETQYKRYKRKTGGHRRTSQLIWLQPNQVMGGDQSFDPFAFFEKADEPLQTWTSSKRNMDEKFELYTFLAVPAVLIGYIMHFIGLRGMKAWVSLAQLGTTVVMSLLRGLLRMKRLRKNDNKLADKPEMVLGFELDWLAFELPKTTSTSTAKKKDHNQRLQPGDYQQLLYLRRRLAHLTGHVSKFDAMIDVDYQRWADSYVVVRHRAKSVAAALCAAAEILIHKDQPRNDIFFSIPAFSVPNPPSRGSDIKIALKAQDTSSAGGWTVDSPQIEAILGLAMWSLMSDARVVSEPDSNFKMSVAKDIRTWRIIFAKPQQRIERGMQDELSLWFGPNATQFTQSTLRVDRNGSYSLYDLWTASSGGTGSWDPVASGAQIGARASYILHRSCGWIPVMATLRALREKASMDCSEPEIHARETTVEISAQIVKSDDSLLDVCAQELFTALVVGLKDGLHETGLRSDFEDKLSVTADDNHVRLQIPVISTLAKTFEDAGLGTHSTSFLCIIPALKSPFGLGDPKAMFPALIKRATEYRQASDWPKAELLLNYLLSYIVASCRECVSISDTKVVGYLLVRTFRAMGELYRWSLAQSSDNTRVAFGKRGLNQMHEMRRRFRQETQQILKIMTTYRGVADDLDGLAERNEREPFSNITGWGSGKHPLVQAIMVRDRRKALFQLCFLKLGDFSPAGVTWVKSDPLADALPLAARNDWEEVVSALLEMGADPNGRDGEGRSAVSYCRELGNELCLEILMANGASDEDST</sequence>
<evidence type="ECO:0000313" key="3">
    <source>
        <dbReference type="EMBL" id="KAF6836671.1"/>
    </source>
</evidence>
<evidence type="ECO:0000256" key="2">
    <source>
        <dbReference type="SAM" id="SignalP"/>
    </source>
</evidence>
<keyword evidence="1" id="KW-0472">Membrane</keyword>
<name>A0A8H6NLC0_9PEZI</name>
<dbReference type="EMBL" id="WIGO01000030">
    <property type="protein sequence ID" value="KAF6836671.1"/>
    <property type="molecule type" value="Genomic_DNA"/>
</dbReference>
<keyword evidence="1" id="KW-0812">Transmembrane</keyword>
<reference evidence="3" key="1">
    <citation type="journal article" date="2020" name="Phytopathology">
        <title>Genome Sequence Resources of Colletotrichum truncatum, C. plurivorum, C. musicola, and C. sojae: Four Species Pathogenic to Soybean (Glycine max).</title>
        <authorList>
            <person name="Rogerio F."/>
            <person name="Boufleur T.R."/>
            <person name="Ciampi-Guillardi M."/>
            <person name="Sukno S.A."/>
            <person name="Thon M.R."/>
            <person name="Massola Junior N.S."/>
            <person name="Baroncelli R."/>
        </authorList>
    </citation>
    <scope>NUCLEOTIDE SEQUENCE</scope>
    <source>
        <strain evidence="3">LFN00145</strain>
    </source>
</reference>
<keyword evidence="4" id="KW-1185">Reference proteome</keyword>
<feature type="transmembrane region" description="Helical" evidence="1">
    <location>
        <begin position="336"/>
        <end position="355"/>
    </location>
</feature>
<dbReference type="Proteomes" id="UP000654918">
    <property type="component" value="Unassembled WGS sequence"/>
</dbReference>
<gene>
    <name evidence="3" type="ORF">CPLU01_03465</name>
</gene>
<keyword evidence="2" id="KW-0732">Signal</keyword>
<feature type="signal peptide" evidence="2">
    <location>
        <begin position="1"/>
        <end position="20"/>
    </location>
</feature>
<keyword evidence="1" id="KW-1133">Transmembrane helix</keyword>
<evidence type="ECO:0000313" key="4">
    <source>
        <dbReference type="Proteomes" id="UP000654918"/>
    </source>
</evidence>
<feature type="transmembrane region" description="Helical" evidence="1">
    <location>
        <begin position="249"/>
        <end position="268"/>
    </location>
</feature>
<organism evidence="3 4">
    <name type="scientific">Colletotrichum plurivorum</name>
    <dbReference type="NCBI Taxonomy" id="2175906"/>
    <lineage>
        <taxon>Eukaryota</taxon>
        <taxon>Fungi</taxon>
        <taxon>Dikarya</taxon>
        <taxon>Ascomycota</taxon>
        <taxon>Pezizomycotina</taxon>
        <taxon>Sordariomycetes</taxon>
        <taxon>Hypocreomycetidae</taxon>
        <taxon>Glomerellales</taxon>
        <taxon>Glomerellaceae</taxon>
        <taxon>Colletotrichum</taxon>
        <taxon>Colletotrichum orchidearum species complex</taxon>
    </lineage>
</organism>
<evidence type="ECO:0000256" key="1">
    <source>
        <dbReference type="SAM" id="Phobius"/>
    </source>
</evidence>
<dbReference type="Gene3D" id="1.25.40.20">
    <property type="entry name" value="Ankyrin repeat-containing domain"/>
    <property type="match status" value="1"/>
</dbReference>
<feature type="chain" id="PRO_5034094321" description="Ankyrin repeat protein" evidence="2">
    <location>
        <begin position="21"/>
        <end position="1028"/>
    </location>
</feature>
<proteinExistence type="predicted"/>
<comment type="caution">
    <text evidence="3">The sequence shown here is derived from an EMBL/GenBank/DDBJ whole genome shotgun (WGS) entry which is preliminary data.</text>
</comment>
<dbReference type="SUPFAM" id="SSF48403">
    <property type="entry name" value="Ankyrin repeat"/>
    <property type="match status" value="1"/>
</dbReference>
<feature type="transmembrane region" description="Helical" evidence="1">
    <location>
        <begin position="60"/>
        <end position="82"/>
    </location>
</feature>
<accession>A0A8H6NLC0</accession>
<dbReference type="InterPro" id="IPR036770">
    <property type="entry name" value="Ankyrin_rpt-contain_sf"/>
</dbReference>